<dbReference type="EMBL" id="BMSL01000019">
    <property type="protein sequence ID" value="GGS55304.1"/>
    <property type="molecule type" value="Genomic_DNA"/>
</dbReference>
<dbReference type="Proteomes" id="UP000653493">
    <property type="component" value="Unassembled WGS sequence"/>
</dbReference>
<dbReference type="PANTHER" id="PTHR47506:SF6">
    <property type="entry name" value="HTH-TYPE TRANSCRIPTIONAL REPRESSOR NEMR"/>
    <property type="match status" value="1"/>
</dbReference>
<dbReference type="Gene3D" id="1.10.357.10">
    <property type="entry name" value="Tetracycline Repressor, domain 2"/>
    <property type="match status" value="1"/>
</dbReference>
<dbReference type="PANTHER" id="PTHR47506">
    <property type="entry name" value="TRANSCRIPTIONAL REGULATORY PROTEIN"/>
    <property type="match status" value="1"/>
</dbReference>
<reference evidence="6" key="1">
    <citation type="journal article" date="2014" name="Int. J. Syst. Evol. Microbiol.">
        <title>Complete genome sequence of Corynebacterium casei LMG S-19264T (=DSM 44701T), isolated from a smear-ripened cheese.</title>
        <authorList>
            <consortium name="US DOE Joint Genome Institute (JGI-PGF)"/>
            <person name="Walter F."/>
            <person name="Albersmeier A."/>
            <person name="Kalinowski J."/>
            <person name="Ruckert C."/>
        </authorList>
    </citation>
    <scope>NUCLEOTIDE SEQUENCE</scope>
    <source>
        <strain evidence="6">JCM 4234</strain>
    </source>
</reference>
<keyword evidence="1" id="KW-0805">Transcription regulation</keyword>
<proteinExistence type="predicted"/>
<dbReference type="PRINTS" id="PR00455">
    <property type="entry name" value="HTHTETR"/>
</dbReference>
<dbReference type="PROSITE" id="PS50977">
    <property type="entry name" value="HTH_TETR_2"/>
    <property type="match status" value="1"/>
</dbReference>
<dbReference type="Pfam" id="PF16925">
    <property type="entry name" value="TetR_C_13"/>
    <property type="match status" value="1"/>
</dbReference>
<dbReference type="InterPro" id="IPR036271">
    <property type="entry name" value="Tet_transcr_reg_TetR-rel_C_sf"/>
</dbReference>
<comment type="caution">
    <text evidence="6">The sequence shown here is derived from an EMBL/GenBank/DDBJ whole genome shotgun (WGS) entry which is preliminary data.</text>
</comment>
<evidence type="ECO:0000313" key="7">
    <source>
        <dbReference type="Proteomes" id="UP000653493"/>
    </source>
</evidence>
<dbReference type="SUPFAM" id="SSF46689">
    <property type="entry name" value="Homeodomain-like"/>
    <property type="match status" value="1"/>
</dbReference>
<feature type="domain" description="HTH tetR-type" evidence="5">
    <location>
        <begin position="4"/>
        <end position="64"/>
    </location>
</feature>
<dbReference type="InterPro" id="IPR009057">
    <property type="entry name" value="Homeodomain-like_sf"/>
</dbReference>
<evidence type="ECO:0000313" key="6">
    <source>
        <dbReference type="EMBL" id="GGS55304.1"/>
    </source>
</evidence>
<feature type="DNA-binding region" description="H-T-H motif" evidence="4">
    <location>
        <begin position="27"/>
        <end position="46"/>
    </location>
</feature>
<dbReference type="SUPFAM" id="SSF48498">
    <property type="entry name" value="Tetracyclin repressor-like, C-terminal domain"/>
    <property type="match status" value="1"/>
</dbReference>
<evidence type="ECO:0000259" key="5">
    <source>
        <dbReference type="PROSITE" id="PS50977"/>
    </source>
</evidence>
<dbReference type="AlphaFoldDB" id="A0A918GSV1"/>
<dbReference type="InterPro" id="IPR011075">
    <property type="entry name" value="TetR_C"/>
</dbReference>
<reference evidence="6" key="2">
    <citation type="submission" date="2020-09" db="EMBL/GenBank/DDBJ databases">
        <authorList>
            <person name="Sun Q."/>
            <person name="Ohkuma M."/>
        </authorList>
    </citation>
    <scope>NUCLEOTIDE SEQUENCE</scope>
    <source>
        <strain evidence="6">JCM 4234</strain>
    </source>
</reference>
<dbReference type="InterPro" id="IPR001647">
    <property type="entry name" value="HTH_TetR"/>
</dbReference>
<dbReference type="GO" id="GO:0003677">
    <property type="term" value="F:DNA binding"/>
    <property type="evidence" value="ECO:0007669"/>
    <property type="project" value="UniProtKB-UniRule"/>
</dbReference>
<evidence type="ECO:0000256" key="3">
    <source>
        <dbReference type="ARBA" id="ARBA00023163"/>
    </source>
</evidence>
<keyword evidence="2 4" id="KW-0238">DNA-binding</keyword>
<evidence type="ECO:0000256" key="4">
    <source>
        <dbReference type="PROSITE-ProRule" id="PRU00335"/>
    </source>
</evidence>
<organism evidence="6 7">
    <name type="scientific">Streptomyces griseoviridis</name>
    <dbReference type="NCBI Taxonomy" id="45398"/>
    <lineage>
        <taxon>Bacteria</taxon>
        <taxon>Bacillati</taxon>
        <taxon>Actinomycetota</taxon>
        <taxon>Actinomycetes</taxon>
        <taxon>Kitasatosporales</taxon>
        <taxon>Streptomycetaceae</taxon>
        <taxon>Streptomyces</taxon>
    </lineage>
</organism>
<name>A0A918GSV1_STRGD</name>
<evidence type="ECO:0000256" key="2">
    <source>
        <dbReference type="ARBA" id="ARBA00023125"/>
    </source>
</evidence>
<accession>A0A918GSV1</accession>
<keyword evidence="7" id="KW-1185">Reference proteome</keyword>
<dbReference type="Pfam" id="PF00440">
    <property type="entry name" value="TetR_N"/>
    <property type="match status" value="1"/>
</dbReference>
<protein>
    <submittedName>
        <fullName evidence="6">TetR family transcriptional regulator</fullName>
    </submittedName>
</protein>
<evidence type="ECO:0000256" key="1">
    <source>
        <dbReference type="ARBA" id="ARBA00023015"/>
    </source>
</evidence>
<keyword evidence="3" id="KW-0804">Transcription</keyword>
<gene>
    <name evidence="6" type="ORF">GCM10010238_50790</name>
</gene>
<sequence length="189" mass="19922">MPQPSTRNRLLEHAEAVFRQKGFDGASVQDITRAADVPKGSFYNHFDSKQDLAVEIVHRYAGGTDLSPLGEGDSPVARLRAYLLGELERTEITGVEFGCLLGTFASDSATAGDRVREAVGEALASRSASLARTIEEGQATGAITARRPAGVLATFLVDALEGAILRAKTAVGPSTAAEEIDIALDALRP</sequence>